<keyword evidence="7" id="KW-0863">Zinc-finger</keyword>
<name>A0A8R7PE82_TRIUA</name>
<comment type="catalytic activity">
    <reaction evidence="1">
        <text>[E2 ubiquitin-conjugating enzyme]-S-ubiquitinyl-L-cysteine + [acceptor protein]-L-lysine = [E2 ubiquitin-conjugating enzyme]-L-cysteine + [acceptor protein]-N(6)-ubiquitinyl-L-lysine.</text>
        <dbReference type="EC" id="2.3.2.31"/>
    </reaction>
</comment>
<dbReference type="Gramene" id="TuG1812G0200002639.01.T01">
    <property type="protein sequence ID" value="TuG1812G0200002639.01.T01"/>
    <property type="gene ID" value="TuG1812G0200002639.01"/>
</dbReference>
<dbReference type="GO" id="GO:0061630">
    <property type="term" value="F:ubiquitin protein ligase activity"/>
    <property type="evidence" value="ECO:0007669"/>
    <property type="project" value="UniProtKB-EC"/>
</dbReference>
<evidence type="ECO:0000256" key="2">
    <source>
        <dbReference type="ARBA" id="ARBA00001947"/>
    </source>
</evidence>
<feature type="domain" description="RING-type" evidence="10">
    <location>
        <begin position="1"/>
        <end position="132"/>
    </location>
</feature>
<dbReference type="CDD" id="cd22584">
    <property type="entry name" value="Rcat_RBR_unk"/>
    <property type="match status" value="1"/>
</dbReference>
<evidence type="ECO:0000256" key="9">
    <source>
        <dbReference type="ARBA" id="ARBA00022833"/>
    </source>
</evidence>
<dbReference type="PROSITE" id="PS51873">
    <property type="entry name" value="TRIAD"/>
    <property type="match status" value="1"/>
</dbReference>
<dbReference type="InterPro" id="IPR002867">
    <property type="entry name" value="IBR_dom"/>
</dbReference>
<evidence type="ECO:0000256" key="5">
    <source>
        <dbReference type="ARBA" id="ARBA00022723"/>
    </source>
</evidence>
<evidence type="ECO:0000256" key="4">
    <source>
        <dbReference type="ARBA" id="ARBA00022679"/>
    </source>
</evidence>
<dbReference type="Gene3D" id="1.20.120.1750">
    <property type="match status" value="1"/>
</dbReference>
<evidence type="ECO:0000256" key="7">
    <source>
        <dbReference type="ARBA" id="ARBA00022771"/>
    </source>
</evidence>
<dbReference type="SUPFAM" id="SSF57850">
    <property type="entry name" value="RING/U-box"/>
    <property type="match status" value="2"/>
</dbReference>
<protein>
    <recommendedName>
        <fullName evidence="3">RBR-type E3 ubiquitin transferase</fullName>
        <ecNumber evidence="3">2.3.2.31</ecNumber>
    </recommendedName>
</protein>
<keyword evidence="5" id="KW-0479">Metal-binding</keyword>
<keyword evidence="6" id="KW-0677">Repeat</keyword>
<evidence type="ECO:0000313" key="11">
    <source>
        <dbReference type="EnsemblPlants" id="TuG1812G0200002639.01.T01"/>
    </source>
</evidence>
<keyword evidence="4" id="KW-0808">Transferase</keyword>
<dbReference type="InterPro" id="IPR044066">
    <property type="entry name" value="TRIAD_supradom"/>
</dbReference>
<dbReference type="Proteomes" id="UP000015106">
    <property type="component" value="Chromosome 2"/>
</dbReference>
<sequence>MALEGLKFYCPFNDCSTLLVDNHQDGDAVIRDVECPHCSRMFCAQFKVPWHDGVDCTEFQRLGKDERGREDLLLRKVAQESKWRRCAKCKMYVERVEGCVYIVCRCGHHFCHLCGSAMAKGNHRCSKCKRTW</sequence>
<keyword evidence="9" id="KW-0862">Zinc</keyword>
<dbReference type="FunFam" id="1.20.120.1750:FF:000018">
    <property type="entry name" value="RBR-type E3 ubiquitin transferase"/>
    <property type="match status" value="1"/>
</dbReference>
<evidence type="ECO:0000259" key="10">
    <source>
        <dbReference type="PROSITE" id="PS51873"/>
    </source>
</evidence>
<dbReference type="EnsemblPlants" id="TuG1812G0200002639.01.T01">
    <property type="protein sequence ID" value="TuG1812G0200002639.01.T01"/>
    <property type="gene ID" value="TuG1812G0200002639.01"/>
</dbReference>
<comment type="cofactor">
    <cofactor evidence="2">
        <name>Zn(2+)</name>
        <dbReference type="ChEBI" id="CHEBI:29105"/>
    </cofactor>
</comment>
<evidence type="ECO:0000256" key="1">
    <source>
        <dbReference type="ARBA" id="ARBA00001798"/>
    </source>
</evidence>
<accession>A0A8R7PE82</accession>
<dbReference type="GO" id="GO:0008270">
    <property type="term" value="F:zinc ion binding"/>
    <property type="evidence" value="ECO:0007669"/>
    <property type="project" value="UniProtKB-KW"/>
</dbReference>
<dbReference type="PANTHER" id="PTHR11685">
    <property type="entry name" value="RBR FAMILY RING FINGER AND IBR DOMAIN-CONTAINING"/>
    <property type="match status" value="1"/>
</dbReference>
<evidence type="ECO:0000256" key="6">
    <source>
        <dbReference type="ARBA" id="ARBA00022737"/>
    </source>
</evidence>
<keyword evidence="8" id="KW-0833">Ubl conjugation pathway</keyword>
<keyword evidence="12" id="KW-1185">Reference proteome</keyword>
<dbReference type="AlphaFoldDB" id="A0A8R7PE82"/>
<evidence type="ECO:0000313" key="12">
    <source>
        <dbReference type="Proteomes" id="UP000015106"/>
    </source>
</evidence>
<dbReference type="SMART" id="SM00647">
    <property type="entry name" value="IBR"/>
    <property type="match status" value="2"/>
</dbReference>
<evidence type="ECO:0000256" key="3">
    <source>
        <dbReference type="ARBA" id="ARBA00012251"/>
    </source>
</evidence>
<reference evidence="11" key="3">
    <citation type="submission" date="2022-06" db="UniProtKB">
        <authorList>
            <consortium name="EnsemblPlants"/>
        </authorList>
    </citation>
    <scope>IDENTIFICATION</scope>
</reference>
<dbReference type="CDD" id="cd22582">
    <property type="entry name" value="BRcat_RBR_unk"/>
    <property type="match status" value="1"/>
</dbReference>
<dbReference type="Pfam" id="PF01485">
    <property type="entry name" value="IBR"/>
    <property type="match status" value="1"/>
</dbReference>
<dbReference type="EC" id="2.3.2.31" evidence="3"/>
<reference evidence="11" key="2">
    <citation type="submission" date="2018-03" db="EMBL/GenBank/DDBJ databases">
        <title>The Triticum urartu genome reveals the dynamic nature of wheat genome evolution.</title>
        <authorList>
            <person name="Ling H."/>
            <person name="Ma B."/>
            <person name="Shi X."/>
            <person name="Liu H."/>
            <person name="Dong L."/>
            <person name="Sun H."/>
            <person name="Cao Y."/>
            <person name="Gao Q."/>
            <person name="Zheng S."/>
            <person name="Li Y."/>
            <person name="Yu Y."/>
            <person name="Du H."/>
            <person name="Qi M."/>
            <person name="Li Y."/>
            <person name="Yu H."/>
            <person name="Cui Y."/>
            <person name="Wang N."/>
            <person name="Chen C."/>
            <person name="Wu H."/>
            <person name="Zhao Y."/>
            <person name="Zhang J."/>
            <person name="Li Y."/>
            <person name="Zhou W."/>
            <person name="Zhang B."/>
            <person name="Hu W."/>
            <person name="Eijk M."/>
            <person name="Tang J."/>
            <person name="Witsenboer H."/>
            <person name="Zhao S."/>
            <person name="Li Z."/>
            <person name="Zhang A."/>
            <person name="Wang D."/>
            <person name="Liang C."/>
        </authorList>
    </citation>
    <scope>NUCLEOTIDE SEQUENCE [LARGE SCALE GENOMIC DNA]</scope>
    <source>
        <strain evidence="11">cv. G1812</strain>
    </source>
</reference>
<dbReference type="GO" id="GO:0016567">
    <property type="term" value="P:protein ubiquitination"/>
    <property type="evidence" value="ECO:0007669"/>
    <property type="project" value="InterPro"/>
</dbReference>
<proteinExistence type="predicted"/>
<dbReference type="InterPro" id="IPR031127">
    <property type="entry name" value="E3_UB_ligase_RBR"/>
</dbReference>
<organism evidence="11 12">
    <name type="scientific">Triticum urartu</name>
    <name type="common">Red wild einkorn</name>
    <name type="synonym">Crithodium urartu</name>
    <dbReference type="NCBI Taxonomy" id="4572"/>
    <lineage>
        <taxon>Eukaryota</taxon>
        <taxon>Viridiplantae</taxon>
        <taxon>Streptophyta</taxon>
        <taxon>Embryophyta</taxon>
        <taxon>Tracheophyta</taxon>
        <taxon>Spermatophyta</taxon>
        <taxon>Magnoliopsida</taxon>
        <taxon>Liliopsida</taxon>
        <taxon>Poales</taxon>
        <taxon>Poaceae</taxon>
        <taxon>BOP clade</taxon>
        <taxon>Pooideae</taxon>
        <taxon>Triticodae</taxon>
        <taxon>Triticeae</taxon>
        <taxon>Triticinae</taxon>
        <taxon>Triticum</taxon>
    </lineage>
</organism>
<evidence type="ECO:0000256" key="8">
    <source>
        <dbReference type="ARBA" id="ARBA00022786"/>
    </source>
</evidence>
<reference evidence="12" key="1">
    <citation type="journal article" date="2013" name="Nature">
        <title>Draft genome of the wheat A-genome progenitor Triticum urartu.</title>
        <authorList>
            <person name="Ling H.Q."/>
            <person name="Zhao S."/>
            <person name="Liu D."/>
            <person name="Wang J."/>
            <person name="Sun H."/>
            <person name="Zhang C."/>
            <person name="Fan H."/>
            <person name="Li D."/>
            <person name="Dong L."/>
            <person name="Tao Y."/>
            <person name="Gao C."/>
            <person name="Wu H."/>
            <person name="Li Y."/>
            <person name="Cui Y."/>
            <person name="Guo X."/>
            <person name="Zheng S."/>
            <person name="Wang B."/>
            <person name="Yu K."/>
            <person name="Liang Q."/>
            <person name="Yang W."/>
            <person name="Lou X."/>
            <person name="Chen J."/>
            <person name="Feng M."/>
            <person name="Jian J."/>
            <person name="Zhang X."/>
            <person name="Luo G."/>
            <person name="Jiang Y."/>
            <person name="Liu J."/>
            <person name="Wang Z."/>
            <person name="Sha Y."/>
            <person name="Zhang B."/>
            <person name="Wu H."/>
            <person name="Tang D."/>
            <person name="Shen Q."/>
            <person name="Xue P."/>
            <person name="Zou S."/>
            <person name="Wang X."/>
            <person name="Liu X."/>
            <person name="Wang F."/>
            <person name="Yang Y."/>
            <person name="An X."/>
            <person name="Dong Z."/>
            <person name="Zhang K."/>
            <person name="Zhang X."/>
            <person name="Luo M.C."/>
            <person name="Dvorak J."/>
            <person name="Tong Y."/>
            <person name="Wang J."/>
            <person name="Yang H."/>
            <person name="Li Z."/>
            <person name="Wang D."/>
            <person name="Zhang A."/>
            <person name="Wang J."/>
        </authorList>
    </citation>
    <scope>NUCLEOTIDE SEQUENCE</scope>
    <source>
        <strain evidence="12">cv. G1812</strain>
    </source>
</reference>